<feature type="transmembrane region" description="Helical" evidence="9">
    <location>
        <begin position="177"/>
        <end position="201"/>
    </location>
</feature>
<dbReference type="SUPFAM" id="SSF81343">
    <property type="entry name" value="Fumarate reductase respiratory complex transmembrane subunits"/>
    <property type="match status" value="1"/>
</dbReference>
<keyword evidence="5" id="KW-0479">Metal-binding</keyword>
<gene>
    <name evidence="10" type="ORF">RND81_12G073400</name>
</gene>
<reference evidence="10" key="1">
    <citation type="submission" date="2024-03" db="EMBL/GenBank/DDBJ databases">
        <title>WGS assembly of Saponaria officinalis var. Norfolk2.</title>
        <authorList>
            <person name="Jenkins J."/>
            <person name="Shu S."/>
            <person name="Grimwood J."/>
            <person name="Barry K."/>
            <person name="Goodstein D."/>
            <person name="Schmutz J."/>
            <person name="Leebens-Mack J."/>
            <person name="Osbourn A."/>
        </authorList>
    </citation>
    <scope>NUCLEOTIDE SEQUENCE [LARGE SCALE GENOMIC DNA]</scope>
    <source>
        <strain evidence="10">JIC</strain>
    </source>
</reference>
<dbReference type="Gene3D" id="1.20.1300.10">
    <property type="entry name" value="Fumarate reductase/succinate dehydrogenase, transmembrane subunit"/>
    <property type="match status" value="1"/>
</dbReference>
<dbReference type="GO" id="GO:0006099">
    <property type="term" value="P:tricarboxylic acid cycle"/>
    <property type="evidence" value="ECO:0007669"/>
    <property type="project" value="InterPro"/>
</dbReference>
<dbReference type="Proteomes" id="UP001443914">
    <property type="component" value="Unassembled WGS sequence"/>
</dbReference>
<evidence type="ECO:0000256" key="7">
    <source>
        <dbReference type="ARBA" id="ARBA00023004"/>
    </source>
</evidence>
<dbReference type="CDD" id="cd03499">
    <property type="entry name" value="SQR_TypeC_SdhC"/>
    <property type="match status" value="1"/>
</dbReference>
<evidence type="ECO:0008006" key="12">
    <source>
        <dbReference type="Google" id="ProtNLM"/>
    </source>
</evidence>
<dbReference type="GO" id="GO:0006121">
    <property type="term" value="P:mitochondrial electron transport, succinate to ubiquinone"/>
    <property type="evidence" value="ECO:0007669"/>
    <property type="project" value="TreeGrafter"/>
</dbReference>
<proteinExistence type="predicted"/>
<evidence type="ECO:0000313" key="10">
    <source>
        <dbReference type="EMBL" id="KAK9672058.1"/>
    </source>
</evidence>
<keyword evidence="7" id="KW-0408">Iron</keyword>
<feature type="transmembrane region" description="Helical" evidence="9">
    <location>
        <begin position="221"/>
        <end position="245"/>
    </location>
</feature>
<evidence type="ECO:0000256" key="8">
    <source>
        <dbReference type="ARBA" id="ARBA00023136"/>
    </source>
</evidence>
<evidence type="ECO:0000256" key="9">
    <source>
        <dbReference type="SAM" id="Phobius"/>
    </source>
</evidence>
<comment type="caution">
    <text evidence="10">The sequence shown here is derived from an EMBL/GenBank/DDBJ whole genome shotgun (WGS) entry which is preliminary data.</text>
</comment>
<accession>A0AAW1H7N6</accession>
<protein>
    <recommendedName>
        <fullName evidence="12">Succinate dehydrogenase subunit 3</fullName>
    </recommendedName>
</protein>
<dbReference type="EMBL" id="JBDFQZ010000012">
    <property type="protein sequence ID" value="KAK9672058.1"/>
    <property type="molecule type" value="Genomic_DNA"/>
</dbReference>
<dbReference type="InterPro" id="IPR000701">
    <property type="entry name" value="SuccDH_FuR_B_TM-su"/>
</dbReference>
<name>A0AAW1H7N6_SAPOF</name>
<sequence length="250" mass="28106">MALRRLAGHRDLIAGNILRSISGGQPPYTRHFHHPDNHHPQIPHPHPQIPPFSNSFSSNAFDPLAASKNVTQGQLMNQQMEKCYPFLLSSGIMGIGTMGRVRDARNALLLNMYKLDGIKADMKRSFSSSVDNPAERSQTDVKAQPKANVARPLSPHLPIYKPQTNSIASIFNRISGVYLTVAFVGFYLLTMSMGPVCFTFYPFYQFFFYFSKLSLISAQLAVLAMAYHVIHTFPHLFADFSALVFRRGRK</sequence>
<organism evidence="10 11">
    <name type="scientific">Saponaria officinalis</name>
    <name type="common">Common soapwort</name>
    <name type="synonym">Lychnis saponaria</name>
    <dbReference type="NCBI Taxonomy" id="3572"/>
    <lineage>
        <taxon>Eukaryota</taxon>
        <taxon>Viridiplantae</taxon>
        <taxon>Streptophyta</taxon>
        <taxon>Embryophyta</taxon>
        <taxon>Tracheophyta</taxon>
        <taxon>Spermatophyta</taxon>
        <taxon>Magnoliopsida</taxon>
        <taxon>eudicotyledons</taxon>
        <taxon>Gunneridae</taxon>
        <taxon>Pentapetalae</taxon>
        <taxon>Caryophyllales</taxon>
        <taxon>Caryophyllaceae</taxon>
        <taxon>Caryophylleae</taxon>
        <taxon>Saponaria</taxon>
    </lineage>
</organism>
<evidence type="ECO:0000256" key="5">
    <source>
        <dbReference type="ARBA" id="ARBA00022723"/>
    </source>
</evidence>
<evidence type="ECO:0000313" key="11">
    <source>
        <dbReference type="Proteomes" id="UP001443914"/>
    </source>
</evidence>
<keyword evidence="11" id="KW-1185">Reference proteome</keyword>
<dbReference type="InterPro" id="IPR034804">
    <property type="entry name" value="SQR/QFR_C/D"/>
</dbReference>
<evidence type="ECO:0000256" key="3">
    <source>
        <dbReference type="ARBA" id="ARBA00022617"/>
    </source>
</evidence>
<dbReference type="InterPro" id="IPR014314">
    <property type="entry name" value="Succ_DH_cytb556"/>
</dbReference>
<keyword evidence="3" id="KW-0349">Heme</keyword>
<comment type="subunit">
    <text evidence="2">Component of complex II composed of eight subunits in plants: four classical SDH subunits SDH1, SDH2, SDH3 and SDH4 (a flavoprotein (FP), an iron-sulfur protein (IP), and a cytochrome b composed of a large and a small subunit.), as well as four subunits unknown in mitochondria from bacteria and heterotrophic eukaryotes.</text>
</comment>
<dbReference type="GO" id="GO:0046872">
    <property type="term" value="F:metal ion binding"/>
    <property type="evidence" value="ECO:0007669"/>
    <property type="project" value="UniProtKB-KW"/>
</dbReference>
<dbReference type="Pfam" id="PF01127">
    <property type="entry name" value="Sdh_cyt"/>
    <property type="match status" value="1"/>
</dbReference>
<dbReference type="GO" id="GO:0005743">
    <property type="term" value="C:mitochondrial inner membrane"/>
    <property type="evidence" value="ECO:0007669"/>
    <property type="project" value="UniProtKB-SubCell"/>
</dbReference>
<evidence type="ECO:0000256" key="4">
    <source>
        <dbReference type="ARBA" id="ARBA00022692"/>
    </source>
</evidence>
<evidence type="ECO:0000256" key="1">
    <source>
        <dbReference type="ARBA" id="ARBA00004434"/>
    </source>
</evidence>
<dbReference type="AlphaFoldDB" id="A0AAW1H7N6"/>
<evidence type="ECO:0000256" key="2">
    <source>
        <dbReference type="ARBA" id="ARBA00011313"/>
    </source>
</evidence>
<comment type="subcellular location">
    <subcellularLocation>
        <location evidence="1">Mitochondrion inner membrane</location>
        <topology evidence="1">Single-pass membrane protein</topology>
    </subcellularLocation>
</comment>
<keyword evidence="8 9" id="KW-0472">Membrane</keyword>
<dbReference type="GO" id="GO:0009055">
    <property type="term" value="F:electron transfer activity"/>
    <property type="evidence" value="ECO:0007669"/>
    <property type="project" value="InterPro"/>
</dbReference>
<keyword evidence="4 9" id="KW-0812">Transmembrane</keyword>
<dbReference type="GO" id="GO:0045273">
    <property type="term" value="C:respiratory chain complex II (succinate dehydrogenase)"/>
    <property type="evidence" value="ECO:0007669"/>
    <property type="project" value="UniProtKB-ARBA"/>
</dbReference>
<keyword evidence="6 9" id="KW-1133">Transmembrane helix</keyword>
<evidence type="ECO:0000256" key="6">
    <source>
        <dbReference type="ARBA" id="ARBA00022989"/>
    </source>
</evidence>
<dbReference type="PANTHER" id="PTHR10978">
    <property type="entry name" value="SUCCINATE DEHYDROGENASE CYTOCHROME B560 SUBUNIT"/>
    <property type="match status" value="1"/>
</dbReference>
<dbReference type="PANTHER" id="PTHR10978:SF5">
    <property type="entry name" value="SUCCINATE DEHYDROGENASE CYTOCHROME B560 SUBUNIT, MITOCHONDRIAL"/>
    <property type="match status" value="1"/>
</dbReference>